<dbReference type="AlphaFoldDB" id="A0A811P3W5"/>
<protein>
    <submittedName>
        <fullName evidence="3">Uncharacterized protein</fullName>
    </submittedName>
</protein>
<keyword evidence="1" id="KW-0732">Signal</keyword>
<dbReference type="EMBL" id="CAJGYO010000005">
    <property type="protein sequence ID" value="CAD6231673.1"/>
    <property type="molecule type" value="Genomic_DNA"/>
</dbReference>
<sequence length="217" mass="22875">MEAQLLQLDDDDDLEVGRPSSSSAPRRPLPFAPALRRAVDRMGCPRPREGSAVAIVFMALLFLLAGQAGVSCHPSPTVATKHHQAVHVRKLLNNTSTGGGNSRGAAAVAYAASADLCSEEVVEVSQDNAGSLPNGVPSYSVTITNTCLDCTVRGVHVSCGEFASTELVDPSDFRRLSYGDCLVRNGGPIGPGETISFEYSNSFIYKMEVATVSCADI</sequence>
<dbReference type="InterPro" id="IPR040361">
    <property type="entry name" value="TPD1"/>
</dbReference>
<dbReference type="PANTHER" id="PTHR33184">
    <property type="entry name" value="PROTEIN TAPETUM DETERMINANT 1-LIKE-RELATED"/>
    <property type="match status" value="1"/>
</dbReference>
<keyword evidence="4" id="KW-1185">Reference proteome</keyword>
<evidence type="ECO:0000256" key="2">
    <source>
        <dbReference type="SAM" id="MobiDB-lite"/>
    </source>
</evidence>
<name>A0A811P3W5_9POAL</name>
<dbReference type="OrthoDB" id="1572689at2759"/>
<feature type="region of interest" description="Disordered" evidence="2">
    <location>
        <begin position="1"/>
        <end position="31"/>
    </location>
</feature>
<reference evidence="3" key="1">
    <citation type="submission" date="2020-10" db="EMBL/GenBank/DDBJ databases">
        <authorList>
            <person name="Han B."/>
            <person name="Lu T."/>
            <person name="Zhao Q."/>
            <person name="Huang X."/>
            <person name="Zhao Y."/>
        </authorList>
    </citation>
    <scope>NUCLEOTIDE SEQUENCE</scope>
</reference>
<evidence type="ECO:0000256" key="1">
    <source>
        <dbReference type="ARBA" id="ARBA00022729"/>
    </source>
</evidence>
<proteinExistence type="predicted"/>
<evidence type="ECO:0000313" key="3">
    <source>
        <dbReference type="EMBL" id="CAD6231673.1"/>
    </source>
</evidence>
<evidence type="ECO:0000313" key="4">
    <source>
        <dbReference type="Proteomes" id="UP000604825"/>
    </source>
</evidence>
<dbReference type="PANTHER" id="PTHR33184:SF45">
    <property type="entry name" value="PROTEIN TAPETUM DETERMINANT 1"/>
    <property type="match status" value="1"/>
</dbReference>
<accession>A0A811P3W5</accession>
<gene>
    <name evidence="3" type="ORF">NCGR_LOCUS21640</name>
</gene>
<dbReference type="Pfam" id="PF24068">
    <property type="entry name" value="TPD1_C"/>
    <property type="match status" value="1"/>
</dbReference>
<dbReference type="GO" id="GO:0001709">
    <property type="term" value="P:cell fate determination"/>
    <property type="evidence" value="ECO:0007669"/>
    <property type="project" value="TreeGrafter"/>
</dbReference>
<organism evidence="3 4">
    <name type="scientific">Miscanthus lutarioriparius</name>
    <dbReference type="NCBI Taxonomy" id="422564"/>
    <lineage>
        <taxon>Eukaryota</taxon>
        <taxon>Viridiplantae</taxon>
        <taxon>Streptophyta</taxon>
        <taxon>Embryophyta</taxon>
        <taxon>Tracheophyta</taxon>
        <taxon>Spermatophyta</taxon>
        <taxon>Magnoliopsida</taxon>
        <taxon>Liliopsida</taxon>
        <taxon>Poales</taxon>
        <taxon>Poaceae</taxon>
        <taxon>PACMAD clade</taxon>
        <taxon>Panicoideae</taxon>
        <taxon>Andropogonodae</taxon>
        <taxon>Andropogoneae</taxon>
        <taxon>Saccharinae</taxon>
        <taxon>Miscanthus</taxon>
    </lineage>
</organism>
<dbReference type="Proteomes" id="UP000604825">
    <property type="component" value="Unassembled WGS sequence"/>
</dbReference>
<comment type="caution">
    <text evidence="3">The sequence shown here is derived from an EMBL/GenBank/DDBJ whole genome shotgun (WGS) entry which is preliminary data.</text>
</comment>